<reference evidence="7 8" key="1">
    <citation type="submission" date="2019-06" db="EMBL/GenBank/DDBJ databases">
        <title>Whole genome shotgun sequence of Acetobacter orleanensis NBRC 13752.</title>
        <authorList>
            <person name="Hosoyama A."/>
            <person name="Uohara A."/>
            <person name="Ohji S."/>
            <person name="Ichikawa N."/>
        </authorList>
    </citation>
    <scope>NUCLEOTIDE SEQUENCE [LARGE SCALE GENOMIC DNA]</scope>
    <source>
        <strain evidence="7 8">NBRC 13752</strain>
    </source>
</reference>
<keyword evidence="1 4" id="KW-0349">Heme</keyword>
<accession>A0A4Y3TLL9</accession>
<feature type="chain" id="PRO_5021233536" description="Cytochrome c domain-containing protein" evidence="5">
    <location>
        <begin position="24"/>
        <end position="123"/>
    </location>
</feature>
<evidence type="ECO:0000256" key="5">
    <source>
        <dbReference type="SAM" id="SignalP"/>
    </source>
</evidence>
<dbReference type="Gene3D" id="1.10.760.10">
    <property type="entry name" value="Cytochrome c-like domain"/>
    <property type="match status" value="1"/>
</dbReference>
<dbReference type="EMBL" id="BJMU01000008">
    <property type="protein sequence ID" value="GEB83256.1"/>
    <property type="molecule type" value="Genomic_DNA"/>
</dbReference>
<dbReference type="GO" id="GO:0020037">
    <property type="term" value="F:heme binding"/>
    <property type="evidence" value="ECO:0007669"/>
    <property type="project" value="InterPro"/>
</dbReference>
<gene>
    <name evidence="7" type="ORF">AOR01nite_17330</name>
</gene>
<evidence type="ECO:0000256" key="1">
    <source>
        <dbReference type="ARBA" id="ARBA00022617"/>
    </source>
</evidence>
<dbReference type="STRING" id="104099.AD949_09365"/>
<evidence type="ECO:0000259" key="6">
    <source>
        <dbReference type="PROSITE" id="PS51007"/>
    </source>
</evidence>
<dbReference type="Pfam" id="PF13442">
    <property type="entry name" value="Cytochrome_CBB3"/>
    <property type="match status" value="1"/>
</dbReference>
<organism evidence="7 8">
    <name type="scientific">Acetobacter orleanensis</name>
    <dbReference type="NCBI Taxonomy" id="104099"/>
    <lineage>
        <taxon>Bacteria</taxon>
        <taxon>Pseudomonadati</taxon>
        <taxon>Pseudomonadota</taxon>
        <taxon>Alphaproteobacteria</taxon>
        <taxon>Acetobacterales</taxon>
        <taxon>Acetobacteraceae</taxon>
        <taxon>Acetobacter</taxon>
    </lineage>
</organism>
<dbReference type="Proteomes" id="UP000317617">
    <property type="component" value="Unassembled WGS sequence"/>
</dbReference>
<evidence type="ECO:0000313" key="8">
    <source>
        <dbReference type="Proteomes" id="UP000317617"/>
    </source>
</evidence>
<dbReference type="GO" id="GO:0009055">
    <property type="term" value="F:electron transfer activity"/>
    <property type="evidence" value="ECO:0007669"/>
    <property type="project" value="InterPro"/>
</dbReference>
<dbReference type="PROSITE" id="PS51007">
    <property type="entry name" value="CYTC"/>
    <property type="match status" value="1"/>
</dbReference>
<dbReference type="OrthoDB" id="7255288at2"/>
<keyword evidence="8" id="KW-1185">Reference proteome</keyword>
<feature type="domain" description="Cytochrome c" evidence="6">
    <location>
        <begin position="37"/>
        <end position="115"/>
    </location>
</feature>
<keyword evidence="2 4" id="KW-0479">Metal-binding</keyword>
<feature type="signal peptide" evidence="5">
    <location>
        <begin position="1"/>
        <end position="23"/>
    </location>
</feature>
<evidence type="ECO:0000256" key="3">
    <source>
        <dbReference type="ARBA" id="ARBA00023004"/>
    </source>
</evidence>
<dbReference type="SUPFAM" id="SSF46626">
    <property type="entry name" value="Cytochrome c"/>
    <property type="match status" value="1"/>
</dbReference>
<dbReference type="GO" id="GO:0046872">
    <property type="term" value="F:metal ion binding"/>
    <property type="evidence" value="ECO:0007669"/>
    <property type="project" value="UniProtKB-KW"/>
</dbReference>
<evidence type="ECO:0000256" key="2">
    <source>
        <dbReference type="ARBA" id="ARBA00022723"/>
    </source>
</evidence>
<sequence>MHAITYATRVLAFCLLSVLPVQGWGAEQTEGGTTAQQQVAQGIALYKQRCGVCHDVPSRSLDDAPRLAGRAFAHKWLTRPEALFLKIRYAMPQDNPGTLSDENAKALVAALSSGQISGKAPVK</sequence>
<comment type="caution">
    <text evidence="7">The sequence shown here is derived from an EMBL/GenBank/DDBJ whole genome shotgun (WGS) entry which is preliminary data.</text>
</comment>
<keyword evidence="3 4" id="KW-0408">Iron</keyword>
<keyword evidence="5" id="KW-0732">Signal</keyword>
<evidence type="ECO:0000313" key="7">
    <source>
        <dbReference type="EMBL" id="GEB83256.1"/>
    </source>
</evidence>
<dbReference type="RefSeq" id="WP_048835757.1">
    <property type="nucleotide sequence ID" value="NZ_BJMU01000008.1"/>
</dbReference>
<evidence type="ECO:0000256" key="4">
    <source>
        <dbReference type="PROSITE-ProRule" id="PRU00433"/>
    </source>
</evidence>
<proteinExistence type="predicted"/>
<dbReference type="InterPro" id="IPR009056">
    <property type="entry name" value="Cyt_c-like_dom"/>
</dbReference>
<name>A0A4Y3TLL9_9PROT</name>
<dbReference type="AlphaFoldDB" id="A0A4Y3TLL9"/>
<dbReference type="InterPro" id="IPR036909">
    <property type="entry name" value="Cyt_c-like_dom_sf"/>
</dbReference>
<protein>
    <recommendedName>
        <fullName evidence="6">Cytochrome c domain-containing protein</fullName>
    </recommendedName>
</protein>